<name>A0A9Q1IPV7_SYNKA</name>
<keyword evidence="3" id="KW-1185">Reference proteome</keyword>
<dbReference type="AlphaFoldDB" id="A0A9Q1IPV7"/>
<feature type="compositionally biased region" description="Basic and acidic residues" evidence="1">
    <location>
        <begin position="93"/>
        <end position="110"/>
    </location>
</feature>
<dbReference type="Proteomes" id="UP001152622">
    <property type="component" value="Chromosome 10"/>
</dbReference>
<evidence type="ECO:0000313" key="3">
    <source>
        <dbReference type="Proteomes" id="UP001152622"/>
    </source>
</evidence>
<reference evidence="2" key="1">
    <citation type="journal article" date="2023" name="Science">
        <title>Genome structures resolve the early diversification of teleost fishes.</title>
        <authorList>
            <person name="Parey E."/>
            <person name="Louis A."/>
            <person name="Montfort J."/>
            <person name="Bouchez O."/>
            <person name="Roques C."/>
            <person name="Iampietro C."/>
            <person name="Lluch J."/>
            <person name="Castinel A."/>
            <person name="Donnadieu C."/>
            <person name="Desvignes T."/>
            <person name="Floi Bucao C."/>
            <person name="Jouanno E."/>
            <person name="Wen M."/>
            <person name="Mejri S."/>
            <person name="Dirks R."/>
            <person name="Jansen H."/>
            <person name="Henkel C."/>
            <person name="Chen W.J."/>
            <person name="Zahm M."/>
            <person name="Cabau C."/>
            <person name="Klopp C."/>
            <person name="Thompson A.W."/>
            <person name="Robinson-Rechavi M."/>
            <person name="Braasch I."/>
            <person name="Lecointre G."/>
            <person name="Bobe J."/>
            <person name="Postlethwait J.H."/>
            <person name="Berthelot C."/>
            <person name="Roest Crollius H."/>
            <person name="Guiguen Y."/>
        </authorList>
    </citation>
    <scope>NUCLEOTIDE SEQUENCE</scope>
    <source>
        <strain evidence="2">WJC10195</strain>
    </source>
</reference>
<accession>A0A9Q1IPV7</accession>
<feature type="compositionally biased region" description="Basic and acidic residues" evidence="1">
    <location>
        <begin position="21"/>
        <end position="46"/>
    </location>
</feature>
<evidence type="ECO:0000256" key="1">
    <source>
        <dbReference type="SAM" id="MobiDB-lite"/>
    </source>
</evidence>
<feature type="region of interest" description="Disordered" evidence="1">
    <location>
        <begin position="1"/>
        <end position="128"/>
    </location>
</feature>
<evidence type="ECO:0000313" key="2">
    <source>
        <dbReference type="EMBL" id="KAJ8348720.1"/>
    </source>
</evidence>
<protein>
    <submittedName>
        <fullName evidence="2">Uncharacterized protein</fullName>
    </submittedName>
</protein>
<organism evidence="2 3">
    <name type="scientific">Synaphobranchus kaupii</name>
    <name type="common">Kaup's arrowtooth eel</name>
    <dbReference type="NCBI Taxonomy" id="118154"/>
    <lineage>
        <taxon>Eukaryota</taxon>
        <taxon>Metazoa</taxon>
        <taxon>Chordata</taxon>
        <taxon>Craniata</taxon>
        <taxon>Vertebrata</taxon>
        <taxon>Euteleostomi</taxon>
        <taxon>Actinopterygii</taxon>
        <taxon>Neopterygii</taxon>
        <taxon>Teleostei</taxon>
        <taxon>Anguilliformes</taxon>
        <taxon>Synaphobranchidae</taxon>
        <taxon>Synaphobranchus</taxon>
    </lineage>
</organism>
<comment type="caution">
    <text evidence="2">The sequence shown here is derived from an EMBL/GenBank/DDBJ whole genome shotgun (WGS) entry which is preliminary data.</text>
</comment>
<sequence length="128" mass="14039">MVSRRQGAGARERPCPGPERSGGDPARRRRPLDGERKQLMIKDNRPPPRSASPLGKWPRRVSSPPAHARSLTGASRAFCKNATGPRIKAADAAPDRVRAPRREMARRPSSDLHPIVKASRPSVFLSLP</sequence>
<proteinExistence type="predicted"/>
<dbReference type="EMBL" id="JAINUF010000010">
    <property type="protein sequence ID" value="KAJ8348720.1"/>
    <property type="molecule type" value="Genomic_DNA"/>
</dbReference>
<gene>
    <name evidence="2" type="ORF">SKAU_G00273090</name>
</gene>